<proteinExistence type="predicted"/>
<keyword evidence="2" id="KW-1185">Reference proteome</keyword>
<evidence type="ECO:0000313" key="2">
    <source>
        <dbReference type="Proteomes" id="UP000784294"/>
    </source>
</evidence>
<name>A0A448X2R4_9PLAT</name>
<dbReference type="Proteomes" id="UP000784294">
    <property type="component" value="Unassembled WGS sequence"/>
</dbReference>
<accession>A0A448X2R4</accession>
<organism evidence="1 2">
    <name type="scientific">Protopolystoma xenopodis</name>
    <dbReference type="NCBI Taxonomy" id="117903"/>
    <lineage>
        <taxon>Eukaryota</taxon>
        <taxon>Metazoa</taxon>
        <taxon>Spiralia</taxon>
        <taxon>Lophotrochozoa</taxon>
        <taxon>Platyhelminthes</taxon>
        <taxon>Monogenea</taxon>
        <taxon>Polyopisthocotylea</taxon>
        <taxon>Polystomatidea</taxon>
        <taxon>Polystomatidae</taxon>
        <taxon>Protopolystoma</taxon>
    </lineage>
</organism>
<dbReference type="AlphaFoldDB" id="A0A448X2R4"/>
<evidence type="ECO:0000313" key="1">
    <source>
        <dbReference type="EMBL" id="VEL26279.1"/>
    </source>
</evidence>
<gene>
    <name evidence="1" type="ORF">PXEA_LOCUS19719</name>
</gene>
<sequence>MLILVADPTTLTNFRSFSPLFFMPTPIRPGETGLLLLRQGSIGLHSLLSPAITALLPHLRPTPSPNEAPDRVAECPVNIAKAVLRLAEWAVEW</sequence>
<reference evidence="1" key="1">
    <citation type="submission" date="2018-11" db="EMBL/GenBank/DDBJ databases">
        <authorList>
            <consortium name="Pathogen Informatics"/>
        </authorList>
    </citation>
    <scope>NUCLEOTIDE SEQUENCE</scope>
</reference>
<comment type="caution">
    <text evidence="1">The sequence shown here is derived from an EMBL/GenBank/DDBJ whole genome shotgun (WGS) entry which is preliminary data.</text>
</comment>
<dbReference type="EMBL" id="CAAALY010079197">
    <property type="protein sequence ID" value="VEL26279.1"/>
    <property type="molecule type" value="Genomic_DNA"/>
</dbReference>
<protein>
    <submittedName>
        <fullName evidence="1">Uncharacterized protein</fullName>
    </submittedName>
</protein>